<keyword evidence="3" id="KW-1185">Reference proteome</keyword>
<dbReference type="InterPro" id="IPR001466">
    <property type="entry name" value="Beta-lactam-related"/>
</dbReference>
<dbReference type="InterPro" id="IPR012338">
    <property type="entry name" value="Beta-lactam/transpept-like"/>
</dbReference>
<proteinExistence type="predicted"/>
<protein>
    <submittedName>
        <fullName evidence="2">Beta-lactamase</fullName>
    </submittedName>
</protein>
<evidence type="ECO:0000313" key="2">
    <source>
        <dbReference type="EMBL" id="GFS03832.1"/>
    </source>
</evidence>
<dbReference type="PANTHER" id="PTHR46825:SF15">
    <property type="entry name" value="BETA-LACTAMASE-RELATED DOMAIN-CONTAINING PROTEIN"/>
    <property type="match status" value="1"/>
</dbReference>
<accession>A0AAV4I2X2</accession>
<dbReference type="Proteomes" id="UP000762676">
    <property type="component" value="Unassembled WGS sequence"/>
</dbReference>
<name>A0AAV4I2X2_9GAST</name>
<sequence>MVLTQDVGLCDYFVCKRIFALKAKMRALITPAVLLLLLSVFPGSEAEVLSAEDEQRLTSFIQKLMECRNIPGLTMTLVRGKEHKTISMGVSNMETAEPVDSKTLFYLGSLTQSFTSTLIGVLTQRSGNV</sequence>
<evidence type="ECO:0000313" key="3">
    <source>
        <dbReference type="Proteomes" id="UP000762676"/>
    </source>
</evidence>
<dbReference type="AlphaFoldDB" id="A0AAV4I2X2"/>
<organism evidence="2 3">
    <name type="scientific">Elysia marginata</name>
    <dbReference type="NCBI Taxonomy" id="1093978"/>
    <lineage>
        <taxon>Eukaryota</taxon>
        <taxon>Metazoa</taxon>
        <taxon>Spiralia</taxon>
        <taxon>Lophotrochozoa</taxon>
        <taxon>Mollusca</taxon>
        <taxon>Gastropoda</taxon>
        <taxon>Heterobranchia</taxon>
        <taxon>Euthyneura</taxon>
        <taxon>Panpulmonata</taxon>
        <taxon>Sacoglossa</taxon>
        <taxon>Placobranchoidea</taxon>
        <taxon>Plakobranchidae</taxon>
        <taxon>Elysia</taxon>
    </lineage>
</organism>
<dbReference type="Gene3D" id="3.40.710.10">
    <property type="entry name" value="DD-peptidase/beta-lactamase superfamily"/>
    <property type="match status" value="1"/>
</dbReference>
<reference evidence="2 3" key="1">
    <citation type="journal article" date="2021" name="Elife">
        <title>Chloroplast acquisition without the gene transfer in kleptoplastic sea slugs, Plakobranchus ocellatus.</title>
        <authorList>
            <person name="Maeda T."/>
            <person name="Takahashi S."/>
            <person name="Yoshida T."/>
            <person name="Shimamura S."/>
            <person name="Takaki Y."/>
            <person name="Nagai Y."/>
            <person name="Toyoda A."/>
            <person name="Suzuki Y."/>
            <person name="Arimoto A."/>
            <person name="Ishii H."/>
            <person name="Satoh N."/>
            <person name="Nishiyama T."/>
            <person name="Hasebe M."/>
            <person name="Maruyama T."/>
            <person name="Minagawa J."/>
            <person name="Obokata J."/>
            <person name="Shigenobu S."/>
        </authorList>
    </citation>
    <scope>NUCLEOTIDE SEQUENCE [LARGE SCALE GENOMIC DNA]</scope>
</reference>
<dbReference type="Pfam" id="PF00144">
    <property type="entry name" value="Beta-lactamase"/>
    <property type="match status" value="1"/>
</dbReference>
<dbReference type="PANTHER" id="PTHR46825">
    <property type="entry name" value="D-ALANYL-D-ALANINE-CARBOXYPEPTIDASE/ENDOPEPTIDASE AMPH"/>
    <property type="match status" value="1"/>
</dbReference>
<dbReference type="InterPro" id="IPR050491">
    <property type="entry name" value="AmpC-like"/>
</dbReference>
<evidence type="ECO:0000259" key="1">
    <source>
        <dbReference type="Pfam" id="PF00144"/>
    </source>
</evidence>
<feature type="domain" description="Beta-lactamase-related" evidence="1">
    <location>
        <begin position="58"/>
        <end position="125"/>
    </location>
</feature>
<dbReference type="EMBL" id="BMAT01013011">
    <property type="protein sequence ID" value="GFS03832.1"/>
    <property type="molecule type" value="Genomic_DNA"/>
</dbReference>
<gene>
    <name evidence="2" type="ORF">ElyMa_006480700</name>
</gene>
<comment type="caution">
    <text evidence="2">The sequence shown here is derived from an EMBL/GenBank/DDBJ whole genome shotgun (WGS) entry which is preliminary data.</text>
</comment>
<dbReference type="SUPFAM" id="SSF56601">
    <property type="entry name" value="beta-lactamase/transpeptidase-like"/>
    <property type="match status" value="1"/>
</dbReference>